<keyword evidence="5" id="KW-0456">Lyase</keyword>
<evidence type="ECO:0008006" key="9">
    <source>
        <dbReference type="Google" id="ProtNLM"/>
    </source>
</evidence>
<protein>
    <recommendedName>
        <fullName evidence="9">Aminodeoxychorismate lyase</fullName>
    </recommendedName>
</protein>
<dbReference type="PANTHER" id="PTHR30518:SF2">
    <property type="entry name" value="ENDOLYTIC MUREIN TRANSGLYCOSYLASE"/>
    <property type="match status" value="1"/>
</dbReference>
<dbReference type="OrthoDB" id="9814591at2"/>
<feature type="non-terminal residue" evidence="7">
    <location>
        <position position="1"/>
    </location>
</feature>
<organism evidence="7 8">
    <name type="scientific">Gordonia rhizosphera NBRC 16068</name>
    <dbReference type="NCBI Taxonomy" id="1108045"/>
    <lineage>
        <taxon>Bacteria</taxon>
        <taxon>Bacillati</taxon>
        <taxon>Actinomycetota</taxon>
        <taxon>Actinomycetes</taxon>
        <taxon>Mycobacteriales</taxon>
        <taxon>Gordoniaceae</taxon>
        <taxon>Gordonia</taxon>
    </lineage>
</organism>
<evidence type="ECO:0000256" key="1">
    <source>
        <dbReference type="ARBA" id="ARBA00022475"/>
    </source>
</evidence>
<dbReference type="GO" id="GO:0071555">
    <property type="term" value="P:cell wall organization"/>
    <property type="evidence" value="ECO:0007669"/>
    <property type="project" value="UniProtKB-KW"/>
</dbReference>
<proteinExistence type="inferred from homology"/>
<keyword evidence="8" id="KW-1185">Reference proteome</keyword>
<dbReference type="PANTHER" id="PTHR30518">
    <property type="entry name" value="ENDOLYTIC MUREIN TRANSGLYCOSYLASE"/>
    <property type="match status" value="1"/>
</dbReference>
<reference evidence="7 8" key="1">
    <citation type="submission" date="2012-08" db="EMBL/GenBank/DDBJ databases">
        <title>Whole genome shotgun sequence of Gordonia rhizosphera NBRC 16068.</title>
        <authorList>
            <person name="Takarada H."/>
            <person name="Isaki S."/>
            <person name="Hosoyama A."/>
            <person name="Tsuchikane K."/>
            <person name="Katsumata H."/>
            <person name="Baba S."/>
            <person name="Ohji S."/>
            <person name="Yamazaki S."/>
            <person name="Fujita N."/>
        </authorList>
    </citation>
    <scope>NUCLEOTIDE SEQUENCE [LARGE SCALE GENOMIC DNA]</scope>
    <source>
        <strain evidence="7 8">NBRC 16068</strain>
    </source>
</reference>
<dbReference type="eggNOG" id="COG1559">
    <property type="taxonomic scope" value="Bacteria"/>
</dbReference>
<dbReference type="EMBL" id="BAHC01000100">
    <property type="protein sequence ID" value="GAB90372.1"/>
    <property type="molecule type" value="Genomic_DNA"/>
</dbReference>
<evidence type="ECO:0000256" key="6">
    <source>
        <dbReference type="ARBA" id="ARBA00023316"/>
    </source>
</evidence>
<evidence type="ECO:0000256" key="2">
    <source>
        <dbReference type="ARBA" id="ARBA00022692"/>
    </source>
</evidence>
<dbReference type="RefSeq" id="WP_006333103.1">
    <property type="nucleotide sequence ID" value="NZ_BAHC01000100.1"/>
</dbReference>
<gene>
    <name evidence="7" type="ORF">GORHZ_100_00010</name>
</gene>
<keyword evidence="4" id="KW-0472">Membrane</keyword>
<accession>K6WDW9</accession>
<dbReference type="HAMAP" id="MF_02065">
    <property type="entry name" value="MltG"/>
    <property type="match status" value="1"/>
</dbReference>
<dbReference type="Proteomes" id="UP000008363">
    <property type="component" value="Unassembled WGS sequence"/>
</dbReference>
<evidence type="ECO:0000256" key="5">
    <source>
        <dbReference type="ARBA" id="ARBA00023239"/>
    </source>
</evidence>
<evidence type="ECO:0000313" key="7">
    <source>
        <dbReference type="EMBL" id="GAB90372.1"/>
    </source>
</evidence>
<dbReference type="InterPro" id="IPR003770">
    <property type="entry name" value="MLTG-like"/>
</dbReference>
<dbReference type="STRING" id="1108045.GORHZ_100_00010"/>
<evidence type="ECO:0000256" key="4">
    <source>
        <dbReference type="ARBA" id="ARBA00023136"/>
    </source>
</evidence>
<keyword evidence="1" id="KW-1003">Cell membrane</keyword>
<feature type="non-terminal residue" evidence="7">
    <location>
        <position position="341"/>
    </location>
</feature>
<evidence type="ECO:0000313" key="8">
    <source>
        <dbReference type="Proteomes" id="UP000008363"/>
    </source>
</evidence>
<evidence type="ECO:0000256" key="3">
    <source>
        <dbReference type="ARBA" id="ARBA00022989"/>
    </source>
</evidence>
<keyword evidence="2" id="KW-0812">Transmembrane</keyword>
<keyword evidence="3" id="KW-1133">Transmembrane helix</keyword>
<name>K6WDW9_9ACTN</name>
<dbReference type="GO" id="GO:0016829">
    <property type="term" value="F:lyase activity"/>
    <property type="evidence" value="ECO:0007669"/>
    <property type="project" value="UniProtKB-KW"/>
</dbReference>
<comment type="caution">
    <text evidence="7">The sequence shown here is derived from an EMBL/GenBank/DDBJ whole genome shotgun (WGS) entry which is preliminary data.</text>
</comment>
<dbReference type="NCBIfam" id="TIGR00247">
    <property type="entry name" value="endolytic transglycosylase MltG"/>
    <property type="match status" value="1"/>
</dbReference>
<keyword evidence="6" id="KW-0961">Cell wall biogenesis/degradation</keyword>
<dbReference type="AlphaFoldDB" id="K6WDW9"/>
<sequence length="341" mass="36779">LRAFGVFGPSDKDYSNASGTADVIVDIPANSTLSDFGVILHDADVVGSVGAFVSAADGQTMSGGFYKLRTQIPAATAVEMMTDGTAHRVGRMVVPEGLQLDNKTGIDGKITPGIFQMISDATSVTVNGEQIGVSITQLEQAAADDTPEQLGVPQWARPTVEKLTGDHRRIEGLIAPGTWETIDPHHSATQILHDLVQASALRFEQWGLLGESGSSLTPYETLVAASVVEREVASPEDYAKVARVILNRLEKGQRLEMDSTANYTARVTNIDVHGEAYRADTAWNTYRVEGLPITPIGAVGQSALEATLHPADGRWLYFVTIDREGTTLFADTFEEHKKNRE</sequence>
<dbReference type="Pfam" id="PF02618">
    <property type="entry name" value="YceG"/>
    <property type="match status" value="1"/>
</dbReference>